<dbReference type="EMBL" id="CP021434">
    <property type="protein sequence ID" value="ARU62304.1"/>
    <property type="molecule type" value="Genomic_DNA"/>
</dbReference>
<dbReference type="AlphaFoldDB" id="A0A1Y0IJH5"/>
<accession>A0A1Y0IJH5</accession>
<sequence>MLKVPEQQYIKFLREHEGCSITEIAERLDINWRTAKKYADKDDWNETTGKRFGRYPVLGPFLEIIDTWLMDDEALPRKQRHTARRVFHRLKTEHGFNGGERTVQEYVSKWRAAYAHERAKSYERLEHPGGEAQVDFGTAHVSQNGKLVERKILTASFPFSNAAFAFPVPSENSECFLEALKRLFEQIGGVPRRIWFDNLAAAVASIEKNGDRKPTDAFARFCAHYRFEPVFCNVASGNEKGNVENKVGYGRRNWCVPIPIIQSLDQLAEHLEKESREDRQRIHYAKKEKVDDLWRQEQTMLYSLPLEPLEVFRLDIGRLNKYRELSFEKVKYPLPQCKAEQRVLLKVKWDRIEVLDESYSKIFEFPRPYTDKTIEVEWRAVLDGLKRRPRSVKYSTFVSMMPETLKRFLREVESENCKARLSLVRRLLENYSMEEIADGLHELMPWDSRAETALEHALYKKRHPEFHPEPFQELHTPTEIQGYHPGDLANYNDLLGVTL</sequence>
<feature type="domain" description="Integrase catalytic" evidence="1">
    <location>
        <begin position="124"/>
        <end position="244"/>
    </location>
</feature>
<dbReference type="EMBL" id="CP021434">
    <property type="protein sequence ID" value="ARU62997.1"/>
    <property type="molecule type" value="Genomic_DNA"/>
</dbReference>
<keyword evidence="8" id="KW-1185">Reference proteome</keyword>
<dbReference type="InterPro" id="IPR036397">
    <property type="entry name" value="RNaseH_sf"/>
</dbReference>
<evidence type="ECO:0000313" key="2">
    <source>
        <dbReference type="EMBL" id="ARU59959.1"/>
    </source>
</evidence>
<evidence type="ECO:0000313" key="7">
    <source>
        <dbReference type="EMBL" id="ARU63470.1"/>
    </source>
</evidence>
<dbReference type="Proteomes" id="UP000195437">
    <property type="component" value="Chromosome"/>
</dbReference>
<dbReference type="EMBL" id="CP021434">
    <property type="protein sequence ID" value="ARU63470.1"/>
    <property type="molecule type" value="Genomic_DNA"/>
</dbReference>
<dbReference type="PANTHER" id="PTHR35004">
    <property type="entry name" value="TRANSPOSASE RV3428C-RELATED"/>
    <property type="match status" value="1"/>
</dbReference>
<dbReference type="EMBL" id="CP021434">
    <property type="protein sequence ID" value="ARU59959.1"/>
    <property type="molecule type" value="Genomic_DNA"/>
</dbReference>
<gene>
    <name evidence="2" type="ORF">CBW65_01950</name>
    <name evidence="3" type="ORF">CBW65_02040</name>
    <name evidence="4" type="ORF">CBW65_06575</name>
    <name evidence="5" type="ORF">CBW65_15875</name>
    <name evidence="6" type="ORF">CBW65_19925</name>
    <name evidence="7" type="ORF">CBW65_22560</name>
</gene>
<dbReference type="EMBL" id="CP021434">
    <property type="protein sequence ID" value="ARU60793.1"/>
    <property type="molecule type" value="Genomic_DNA"/>
</dbReference>
<dbReference type="KEGG" id="tum:CBW65_01950"/>
<dbReference type="NCBIfam" id="NF033546">
    <property type="entry name" value="transpos_IS21"/>
    <property type="match status" value="1"/>
</dbReference>
<dbReference type="SUPFAM" id="SSF53098">
    <property type="entry name" value="Ribonuclease H-like"/>
    <property type="match status" value="1"/>
</dbReference>
<evidence type="ECO:0000259" key="1">
    <source>
        <dbReference type="PROSITE" id="PS50994"/>
    </source>
</evidence>
<dbReference type="KEGG" id="tum:CBW65_02040"/>
<dbReference type="EMBL" id="CP021434">
    <property type="protein sequence ID" value="ARU59976.1"/>
    <property type="molecule type" value="Genomic_DNA"/>
</dbReference>
<dbReference type="KEGG" id="tum:CBW65_19925"/>
<dbReference type="PROSITE" id="PS50994">
    <property type="entry name" value="INTEGRASE"/>
    <property type="match status" value="1"/>
</dbReference>
<reference evidence="8" key="2">
    <citation type="submission" date="2017-05" db="EMBL/GenBank/DDBJ databases">
        <authorList>
            <person name="Sung H."/>
        </authorList>
    </citation>
    <scope>NUCLEOTIDE SEQUENCE [LARGE SCALE GENOMIC DNA]</scope>
    <source>
        <strain evidence="8">AR23208</strain>
    </source>
</reference>
<dbReference type="KEGG" id="tum:CBW65_15875"/>
<name>A0A1Y0IJH5_9BACL</name>
<proteinExistence type="predicted"/>
<evidence type="ECO:0000313" key="3">
    <source>
        <dbReference type="EMBL" id="ARU59976.1"/>
    </source>
</evidence>
<reference evidence="3" key="1">
    <citation type="submission" date="2017-05" db="EMBL/GenBank/DDBJ databases">
        <authorList>
            <person name="Song R."/>
            <person name="Chenine A.L."/>
            <person name="Ruprecht R.M."/>
        </authorList>
    </citation>
    <scope>NUCLEOTIDE SEQUENCE [LARGE SCALE GENOMIC DNA]</scope>
    <source>
        <strain evidence="3">AR23208</strain>
    </source>
</reference>
<dbReference type="KEGG" id="tum:CBW65_06575"/>
<protein>
    <submittedName>
        <fullName evidence="3">Transposase</fullName>
    </submittedName>
</protein>
<dbReference type="PANTHER" id="PTHR35004:SF7">
    <property type="entry name" value="INTEGRASE PROTEIN"/>
    <property type="match status" value="1"/>
</dbReference>
<dbReference type="GO" id="GO:0003676">
    <property type="term" value="F:nucleic acid binding"/>
    <property type="evidence" value="ECO:0007669"/>
    <property type="project" value="InterPro"/>
</dbReference>
<dbReference type="RefSeq" id="WP_087455348.1">
    <property type="nucleotide sequence ID" value="NZ_CP021434.1"/>
</dbReference>
<dbReference type="Gene3D" id="3.30.420.10">
    <property type="entry name" value="Ribonuclease H-like superfamily/Ribonuclease H"/>
    <property type="match status" value="1"/>
</dbReference>
<dbReference type="KEGG" id="tum:CBW65_22560"/>
<organism evidence="3 8">
    <name type="scientific">Tumebacillus avium</name>
    <dbReference type="NCBI Taxonomy" id="1903704"/>
    <lineage>
        <taxon>Bacteria</taxon>
        <taxon>Bacillati</taxon>
        <taxon>Bacillota</taxon>
        <taxon>Bacilli</taxon>
        <taxon>Bacillales</taxon>
        <taxon>Alicyclobacillaceae</taxon>
        <taxon>Tumebacillus</taxon>
    </lineage>
</organism>
<dbReference type="GO" id="GO:0015074">
    <property type="term" value="P:DNA integration"/>
    <property type="evidence" value="ECO:0007669"/>
    <property type="project" value="InterPro"/>
</dbReference>
<dbReference type="InterPro" id="IPR012337">
    <property type="entry name" value="RNaseH-like_sf"/>
</dbReference>
<dbReference type="InterPro" id="IPR001584">
    <property type="entry name" value="Integrase_cat-core"/>
</dbReference>
<dbReference type="OrthoDB" id="92877at2"/>
<evidence type="ECO:0000313" key="4">
    <source>
        <dbReference type="EMBL" id="ARU60793.1"/>
    </source>
</evidence>
<evidence type="ECO:0000313" key="6">
    <source>
        <dbReference type="EMBL" id="ARU62997.1"/>
    </source>
</evidence>
<evidence type="ECO:0000313" key="5">
    <source>
        <dbReference type="EMBL" id="ARU62304.1"/>
    </source>
</evidence>
<evidence type="ECO:0000313" key="8">
    <source>
        <dbReference type="Proteomes" id="UP000195437"/>
    </source>
</evidence>